<protein>
    <submittedName>
        <fullName evidence="2">Uncharacterized protein</fullName>
    </submittedName>
</protein>
<keyword evidence="3" id="KW-1185">Reference proteome</keyword>
<reference evidence="2 3" key="1">
    <citation type="journal article" date="2013" name="Int. J. Med. Microbiol.">
        <title>Legionella oakridgensis ATCC 33761 genome sequence and phenotypic characterization reveals its replication capacity in amoebae.</title>
        <authorList>
            <person name="Brzuszkiewicz E."/>
            <person name="Schulz T."/>
            <person name="Rydzewski K."/>
            <person name="Daniel R."/>
            <person name="Gillmaier N."/>
            <person name="Dittmann C."/>
            <person name="Holland G."/>
            <person name="Schunder E."/>
            <person name="Lautner M."/>
            <person name="Eisenreich W."/>
            <person name="Luck C."/>
            <person name="Heuner K."/>
        </authorList>
    </citation>
    <scope>NUCLEOTIDE SEQUENCE [LARGE SCALE GENOMIC DNA]</scope>
    <source>
        <strain>OR-10</strain>
        <strain evidence="3">ATCC 33761</strain>
    </source>
</reference>
<gene>
    <name evidence="2" type="ORF">Loa_00839</name>
</gene>
<accession>W0BCR0</accession>
<organism evidence="2 3">
    <name type="scientific">Legionella oakridgensis ATCC 33761 = DSM 21215</name>
    <dbReference type="NCBI Taxonomy" id="1268635"/>
    <lineage>
        <taxon>Bacteria</taxon>
        <taxon>Pseudomonadati</taxon>
        <taxon>Pseudomonadota</taxon>
        <taxon>Gammaproteobacteria</taxon>
        <taxon>Legionellales</taxon>
        <taxon>Legionellaceae</taxon>
        <taxon>Legionella</taxon>
    </lineage>
</organism>
<dbReference type="STRING" id="1268635.Loa_00839"/>
<name>W0BCR0_9GAMM</name>
<dbReference type="KEGG" id="lok:Loa_00839"/>
<evidence type="ECO:0000313" key="3">
    <source>
        <dbReference type="Proteomes" id="UP000018838"/>
    </source>
</evidence>
<dbReference type="AlphaFoldDB" id="W0BCR0"/>
<feature type="coiled-coil region" evidence="1">
    <location>
        <begin position="139"/>
        <end position="166"/>
    </location>
</feature>
<dbReference type="HOGENOM" id="CLU_1400950_0_0_6"/>
<dbReference type="RefSeq" id="WP_148294861.1">
    <property type="nucleotide sequence ID" value="NZ_CP004006.1"/>
</dbReference>
<sequence>MEHFSSGHRNRADTSVTESELKFIARFYEDLKDNVQFWRTDKESGRLVKALPPWLDPETKHHWEAYMQAQASKMRHFPKTHSSKEAFFKAISERKQYSILTYRAALEALLEDIIAKTANPALIAFIGIYLAKLLEADTKYKLEKLVFELKEEYQAHESELKDNNLDSLLNHLVKKSGSYSTAAEHERFFSVDQS</sequence>
<dbReference type="EMBL" id="CP004006">
    <property type="protein sequence ID" value="AHE66407.1"/>
    <property type="molecule type" value="Genomic_DNA"/>
</dbReference>
<evidence type="ECO:0000313" key="2">
    <source>
        <dbReference type="EMBL" id="AHE66407.1"/>
    </source>
</evidence>
<keyword evidence="1" id="KW-0175">Coiled coil</keyword>
<evidence type="ECO:0000256" key="1">
    <source>
        <dbReference type="SAM" id="Coils"/>
    </source>
</evidence>
<dbReference type="Proteomes" id="UP000018838">
    <property type="component" value="Chromosome"/>
</dbReference>
<dbReference type="PATRIC" id="fig|1268635.3.peg.844"/>
<proteinExistence type="predicted"/>